<feature type="compositionally biased region" description="Polar residues" evidence="1">
    <location>
        <begin position="19"/>
        <end position="33"/>
    </location>
</feature>
<feature type="compositionally biased region" description="Basic and acidic residues" evidence="1">
    <location>
        <begin position="183"/>
        <end position="210"/>
    </location>
</feature>
<evidence type="ECO:0000256" key="1">
    <source>
        <dbReference type="SAM" id="MobiDB-lite"/>
    </source>
</evidence>
<feature type="domain" description="DUF3719" evidence="2">
    <location>
        <begin position="86"/>
        <end position="106"/>
    </location>
</feature>
<comment type="caution">
    <text evidence="3">The sequence shown here is derived from an EMBL/GenBank/DDBJ whole genome shotgun (WGS) entry which is preliminary data.</text>
</comment>
<name>A0AAE1GUN5_9NEOP</name>
<protein>
    <submittedName>
        <fullName evidence="3">Protein FAM149B1</fullName>
    </submittedName>
</protein>
<feature type="region of interest" description="Disordered" evidence="1">
    <location>
        <begin position="1"/>
        <end position="38"/>
    </location>
</feature>
<gene>
    <name evidence="3" type="ORF">KUF71_003906</name>
</gene>
<dbReference type="InterPro" id="IPR022194">
    <property type="entry name" value="DUF3719"/>
</dbReference>
<accession>A0AAE1GUN5</accession>
<feature type="region of interest" description="Disordered" evidence="1">
    <location>
        <begin position="176"/>
        <end position="210"/>
    </location>
</feature>
<evidence type="ECO:0000313" key="4">
    <source>
        <dbReference type="Proteomes" id="UP001219518"/>
    </source>
</evidence>
<evidence type="ECO:0000259" key="2">
    <source>
        <dbReference type="Pfam" id="PF12516"/>
    </source>
</evidence>
<organism evidence="3 4">
    <name type="scientific">Frankliniella fusca</name>
    <dbReference type="NCBI Taxonomy" id="407009"/>
    <lineage>
        <taxon>Eukaryota</taxon>
        <taxon>Metazoa</taxon>
        <taxon>Ecdysozoa</taxon>
        <taxon>Arthropoda</taxon>
        <taxon>Hexapoda</taxon>
        <taxon>Insecta</taxon>
        <taxon>Pterygota</taxon>
        <taxon>Neoptera</taxon>
        <taxon>Paraneoptera</taxon>
        <taxon>Thysanoptera</taxon>
        <taxon>Terebrantia</taxon>
        <taxon>Thripoidea</taxon>
        <taxon>Thripidae</taxon>
        <taxon>Frankliniella</taxon>
    </lineage>
</organism>
<dbReference type="Pfam" id="PF12516">
    <property type="entry name" value="DUF3719"/>
    <property type="match status" value="1"/>
</dbReference>
<proteinExistence type="predicted"/>
<reference evidence="3" key="1">
    <citation type="submission" date="2021-07" db="EMBL/GenBank/DDBJ databases">
        <authorList>
            <person name="Catto M.A."/>
            <person name="Jacobson A."/>
            <person name="Kennedy G."/>
            <person name="Labadie P."/>
            <person name="Hunt B.G."/>
            <person name="Srinivasan R."/>
        </authorList>
    </citation>
    <scope>NUCLEOTIDE SEQUENCE</scope>
    <source>
        <strain evidence="3">PL_HMW_Pooled</strain>
        <tissue evidence="3">Head</tissue>
    </source>
</reference>
<dbReference type="Proteomes" id="UP001219518">
    <property type="component" value="Unassembled WGS sequence"/>
</dbReference>
<reference evidence="3" key="2">
    <citation type="journal article" date="2023" name="BMC Genomics">
        <title>Pest status, molecular evolution, and epigenetic factors derived from the genome assembly of Frankliniella fusca, a thysanopteran phytovirus vector.</title>
        <authorList>
            <person name="Catto M.A."/>
            <person name="Labadie P.E."/>
            <person name="Jacobson A.L."/>
            <person name="Kennedy G.G."/>
            <person name="Srinivasan R."/>
            <person name="Hunt B.G."/>
        </authorList>
    </citation>
    <scope>NUCLEOTIDE SEQUENCE</scope>
    <source>
        <strain evidence="3">PL_HMW_Pooled</strain>
    </source>
</reference>
<evidence type="ECO:0000313" key="3">
    <source>
        <dbReference type="EMBL" id="KAK3909474.1"/>
    </source>
</evidence>
<dbReference type="EMBL" id="JAHWGI010000101">
    <property type="protein sequence ID" value="KAK3909474.1"/>
    <property type="molecule type" value="Genomic_DNA"/>
</dbReference>
<sequence length="272" mass="30700">MKLKPNLSQFHENEMFSRANDTASLSESNNSSVDWECDAESRSWSSSASWSDDVEGEATGRLWQQLEDIDSVLYGEASPKILPLALRQEVAQWRATFPHLRICGTKPPMGPRPTEEEGQEEVYASHGEYTEEIDERYNSEQKELQEQLRNLVMEKLLLKVQPEILAGLQAKSAKETLPTVNSSHREPLLTHRQSARKDSIRRQPAAHEPELGSILRVSPLPRRTTVSRGNTQTTRSNVVLPPIEPMKVSSTVPISVLGRQTRLVQPKSKITR</sequence>
<dbReference type="AlphaFoldDB" id="A0AAE1GUN5"/>
<feature type="compositionally biased region" description="Polar residues" evidence="1">
    <location>
        <begin position="1"/>
        <end position="10"/>
    </location>
</feature>
<keyword evidence="4" id="KW-1185">Reference proteome</keyword>